<evidence type="ECO:0000256" key="4">
    <source>
        <dbReference type="ARBA" id="ARBA00022553"/>
    </source>
</evidence>
<comment type="catalytic activity">
    <reaction evidence="1">
        <text>ATP + protein L-histidine = ADP + protein N-phospho-L-histidine.</text>
        <dbReference type="EC" id="2.7.13.3"/>
    </reaction>
</comment>
<dbReference type="PRINTS" id="PR00344">
    <property type="entry name" value="BCTRLSENSOR"/>
</dbReference>
<dbReference type="EMBL" id="BDUD01000001">
    <property type="protein sequence ID" value="GBG16507.1"/>
    <property type="molecule type" value="Genomic_DNA"/>
</dbReference>
<keyword evidence="8" id="KW-0175">Coiled coil</keyword>
<keyword evidence="7" id="KW-0902">Two-component regulatory system</keyword>
<comment type="subcellular location">
    <subcellularLocation>
        <location evidence="2">Membrane</location>
    </subcellularLocation>
</comment>
<comment type="caution">
    <text evidence="12">The sequence shown here is derived from an EMBL/GenBank/DDBJ whole genome shotgun (WGS) entry which is preliminary data.</text>
</comment>
<evidence type="ECO:0000256" key="8">
    <source>
        <dbReference type="SAM" id="Coils"/>
    </source>
</evidence>
<dbReference type="PROSITE" id="PS50885">
    <property type="entry name" value="HAMP"/>
    <property type="match status" value="1"/>
</dbReference>
<dbReference type="InterPro" id="IPR036097">
    <property type="entry name" value="HisK_dim/P_sf"/>
</dbReference>
<dbReference type="OrthoDB" id="9773246at2"/>
<dbReference type="SMART" id="SM00304">
    <property type="entry name" value="HAMP"/>
    <property type="match status" value="1"/>
</dbReference>
<dbReference type="EC" id="2.7.13.3" evidence="3"/>
<dbReference type="CDD" id="cd06225">
    <property type="entry name" value="HAMP"/>
    <property type="match status" value="1"/>
</dbReference>
<feature type="domain" description="Histidine kinase" evidence="10">
    <location>
        <begin position="304"/>
        <end position="556"/>
    </location>
</feature>
<evidence type="ECO:0000256" key="9">
    <source>
        <dbReference type="SAM" id="Phobius"/>
    </source>
</evidence>
<dbReference type="GO" id="GO:0000155">
    <property type="term" value="F:phosphorelay sensor kinase activity"/>
    <property type="evidence" value="ECO:0007669"/>
    <property type="project" value="InterPro"/>
</dbReference>
<dbReference type="Pfam" id="PF02518">
    <property type="entry name" value="HATPase_c"/>
    <property type="match status" value="1"/>
</dbReference>
<proteinExistence type="predicted"/>
<gene>
    <name evidence="12" type="ORF">NIES4072_01530</name>
</gene>
<evidence type="ECO:0000259" key="11">
    <source>
        <dbReference type="PROSITE" id="PS50885"/>
    </source>
</evidence>
<dbReference type="PROSITE" id="PS50109">
    <property type="entry name" value="HIS_KIN"/>
    <property type="match status" value="1"/>
</dbReference>
<evidence type="ECO:0000313" key="13">
    <source>
        <dbReference type="Proteomes" id="UP000245124"/>
    </source>
</evidence>
<dbReference type="SMART" id="SM00387">
    <property type="entry name" value="HATPase_c"/>
    <property type="match status" value="1"/>
</dbReference>
<evidence type="ECO:0000256" key="3">
    <source>
        <dbReference type="ARBA" id="ARBA00012438"/>
    </source>
</evidence>
<dbReference type="Gene3D" id="6.10.340.10">
    <property type="match status" value="1"/>
</dbReference>
<reference evidence="12 13" key="1">
    <citation type="submission" date="2017-06" db="EMBL/GenBank/DDBJ databases">
        <title>Genome sequencing of cyanobaciteial culture collection at National Institute for Environmental Studies (NIES).</title>
        <authorList>
            <person name="Hirose Y."/>
            <person name="Shimura Y."/>
            <person name="Fujisawa T."/>
            <person name="Nakamura Y."/>
            <person name="Kawachi M."/>
        </authorList>
    </citation>
    <scope>NUCLEOTIDE SEQUENCE [LARGE SCALE GENOMIC DNA]</scope>
    <source>
        <strain evidence="12 13">NIES-4072</strain>
    </source>
</reference>
<feature type="domain" description="HAMP" evidence="11">
    <location>
        <begin position="200"/>
        <end position="252"/>
    </location>
</feature>
<sequence length="573" mass="64272">MKISQKLISGILGIAALSVITGAINAHQQLKIAKYIAQQEAEEVAGLVGYFVSHELDEYHEIGSRDKMLAELQEHVISLHKKRQRDLEIVDRNKIILADVVPEDIGTRLDHDRNNEVGKTIQDDIPRSYIEFSPEYPKGIRLIAVPFKTGKGETIGAVILEYTPLYKAALATAYKNIVATSIISLVCGILALLVGYLISRSISKPIKQLQQAVVNLTEGKLDTRVYIHSQDEIGELATSFNKMADDLQHSRDELVNANEQLRDEIVERQQAEAELQQALKDLQKTQIQLIQSEKMSSLGQLVAGVAHEINNPVNFIYGNIQYTDDYIQQLLLLIKLYQNYYPNPEPEIKNAHEEADIEYLIEDLPKMLSSMKMGAKRIREIVLGLRIFSRLDEAEFKTADLHEGIDSTLLILQHRLKAQNNRPQIQVVKEYGEIPKIQCFAGQMNQVFMNLLANAIDALEECFQKELCPYPLIRIYSEQVNENAVIRIADNGAGIPEEIQSRLFDPFFTTKPVGRGTGMGLSISYQIITEKHGGSLQCISSLGQGAEFVIAIPIREAKSAESLTCDRHNSVTK</sequence>
<evidence type="ECO:0000259" key="10">
    <source>
        <dbReference type="PROSITE" id="PS50109"/>
    </source>
</evidence>
<name>A0A2R5FDS1_NOSCO</name>
<dbReference type="InterPro" id="IPR003594">
    <property type="entry name" value="HATPase_dom"/>
</dbReference>
<dbReference type="InterPro" id="IPR005467">
    <property type="entry name" value="His_kinase_dom"/>
</dbReference>
<keyword evidence="4" id="KW-0597">Phosphoprotein</keyword>
<evidence type="ECO:0000256" key="2">
    <source>
        <dbReference type="ARBA" id="ARBA00004370"/>
    </source>
</evidence>
<dbReference type="InterPro" id="IPR036890">
    <property type="entry name" value="HATPase_C_sf"/>
</dbReference>
<evidence type="ECO:0000256" key="5">
    <source>
        <dbReference type="ARBA" id="ARBA00022679"/>
    </source>
</evidence>
<keyword evidence="9" id="KW-1133">Transmembrane helix</keyword>
<dbReference type="Gene3D" id="3.30.565.10">
    <property type="entry name" value="Histidine kinase-like ATPase, C-terminal domain"/>
    <property type="match status" value="1"/>
</dbReference>
<keyword evidence="5" id="KW-0808">Transferase</keyword>
<dbReference type="InterPro" id="IPR003660">
    <property type="entry name" value="HAMP_dom"/>
</dbReference>
<dbReference type="Gene3D" id="1.10.287.130">
    <property type="match status" value="1"/>
</dbReference>
<dbReference type="CDD" id="cd00082">
    <property type="entry name" value="HisKA"/>
    <property type="match status" value="1"/>
</dbReference>
<dbReference type="Proteomes" id="UP000245124">
    <property type="component" value="Unassembled WGS sequence"/>
</dbReference>
<dbReference type="RefSeq" id="WP_109006867.1">
    <property type="nucleotide sequence ID" value="NZ_BDUD01000001.1"/>
</dbReference>
<evidence type="ECO:0000313" key="12">
    <source>
        <dbReference type="EMBL" id="GBG16507.1"/>
    </source>
</evidence>
<organism evidence="12 13">
    <name type="scientific">Nostoc commune NIES-4072</name>
    <dbReference type="NCBI Taxonomy" id="2005467"/>
    <lineage>
        <taxon>Bacteria</taxon>
        <taxon>Bacillati</taxon>
        <taxon>Cyanobacteriota</taxon>
        <taxon>Cyanophyceae</taxon>
        <taxon>Nostocales</taxon>
        <taxon>Nostocaceae</taxon>
        <taxon>Nostoc</taxon>
    </lineage>
</organism>
<dbReference type="GO" id="GO:0016020">
    <property type="term" value="C:membrane"/>
    <property type="evidence" value="ECO:0007669"/>
    <property type="project" value="UniProtKB-SubCell"/>
</dbReference>
<evidence type="ECO:0000256" key="1">
    <source>
        <dbReference type="ARBA" id="ARBA00000085"/>
    </source>
</evidence>
<evidence type="ECO:0000256" key="7">
    <source>
        <dbReference type="ARBA" id="ARBA00023012"/>
    </source>
</evidence>
<dbReference type="SUPFAM" id="SSF158472">
    <property type="entry name" value="HAMP domain-like"/>
    <property type="match status" value="1"/>
</dbReference>
<dbReference type="PANTHER" id="PTHR43065:SF50">
    <property type="entry name" value="HISTIDINE KINASE"/>
    <property type="match status" value="1"/>
</dbReference>
<dbReference type="SUPFAM" id="SSF47384">
    <property type="entry name" value="Homodimeric domain of signal transducing histidine kinase"/>
    <property type="match status" value="1"/>
</dbReference>
<dbReference type="InterPro" id="IPR004358">
    <property type="entry name" value="Sig_transdc_His_kin-like_C"/>
</dbReference>
<accession>A0A2R5FDS1</accession>
<dbReference type="AlphaFoldDB" id="A0A2R5FDS1"/>
<evidence type="ECO:0000256" key="6">
    <source>
        <dbReference type="ARBA" id="ARBA00022777"/>
    </source>
</evidence>
<feature type="transmembrane region" description="Helical" evidence="9">
    <location>
        <begin position="177"/>
        <end position="198"/>
    </location>
</feature>
<dbReference type="InterPro" id="IPR003661">
    <property type="entry name" value="HisK_dim/P_dom"/>
</dbReference>
<protein>
    <recommendedName>
        <fullName evidence="3">histidine kinase</fullName>
        <ecNumber evidence="3">2.7.13.3</ecNumber>
    </recommendedName>
</protein>
<keyword evidence="6 12" id="KW-0418">Kinase</keyword>
<dbReference type="PANTHER" id="PTHR43065">
    <property type="entry name" value="SENSOR HISTIDINE KINASE"/>
    <property type="match status" value="1"/>
</dbReference>
<keyword evidence="9" id="KW-0472">Membrane</keyword>
<dbReference type="SUPFAM" id="SSF55874">
    <property type="entry name" value="ATPase domain of HSP90 chaperone/DNA topoisomerase II/histidine kinase"/>
    <property type="match status" value="1"/>
</dbReference>
<feature type="coiled-coil region" evidence="8">
    <location>
        <begin position="240"/>
        <end position="295"/>
    </location>
</feature>
<dbReference type="Pfam" id="PF00672">
    <property type="entry name" value="HAMP"/>
    <property type="match status" value="1"/>
</dbReference>
<keyword evidence="13" id="KW-1185">Reference proteome</keyword>
<keyword evidence="9" id="KW-0812">Transmembrane</keyword>